<dbReference type="EMBL" id="BGPR01023023">
    <property type="protein sequence ID" value="GBN89876.1"/>
    <property type="molecule type" value="Genomic_DNA"/>
</dbReference>
<name>A0A4Y2SQX9_ARAVE</name>
<dbReference type="OrthoDB" id="1928976at2759"/>
<keyword evidence="2" id="KW-1185">Reference proteome</keyword>
<accession>A0A4Y2SQX9</accession>
<dbReference type="Proteomes" id="UP000499080">
    <property type="component" value="Unassembled WGS sequence"/>
</dbReference>
<organism evidence="1 2">
    <name type="scientific">Araneus ventricosus</name>
    <name type="common">Orbweaver spider</name>
    <name type="synonym">Epeira ventricosa</name>
    <dbReference type="NCBI Taxonomy" id="182803"/>
    <lineage>
        <taxon>Eukaryota</taxon>
        <taxon>Metazoa</taxon>
        <taxon>Ecdysozoa</taxon>
        <taxon>Arthropoda</taxon>
        <taxon>Chelicerata</taxon>
        <taxon>Arachnida</taxon>
        <taxon>Araneae</taxon>
        <taxon>Araneomorphae</taxon>
        <taxon>Entelegynae</taxon>
        <taxon>Araneoidea</taxon>
        <taxon>Araneidae</taxon>
        <taxon>Araneus</taxon>
    </lineage>
</organism>
<dbReference type="AlphaFoldDB" id="A0A4Y2SQX9"/>
<proteinExistence type="predicted"/>
<protein>
    <submittedName>
        <fullName evidence="1">Uncharacterized protein</fullName>
    </submittedName>
</protein>
<dbReference type="PANTHER" id="PTHR45786">
    <property type="entry name" value="DNA BINDING PROTEIN-LIKE"/>
    <property type="match status" value="1"/>
</dbReference>
<evidence type="ECO:0000313" key="2">
    <source>
        <dbReference type="Proteomes" id="UP000499080"/>
    </source>
</evidence>
<comment type="caution">
    <text evidence="1">The sequence shown here is derived from an EMBL/GenBank/DDBJ whole genome shotgun (WGS) entry which is preliminary data.</text>
</comment>
<sequence>MNIILTLELLKVQLKTFIVQNIKLNYNYYADKRPSSEHGRRFYFPECNEVAVLIAGEEHGKKDIVIKTRGNRLQFIDETHRSYDSLQYPLLFPYVEDGYHFGILQAGGIQTKQFLAWTYMLTDLWLEVMIVI</sequence>
<gene>
    <name evidence="1" type="ORF">AVEN_166372_1</name>
</gene>
<reference evidence="1 2" key="1">
    <citation type="journal article" date="2019" name="Sci. Rep.">
        <title>Orb-weaving spider Araneus ventricosus genome elucidates the spidroin gene catalogue.</title>
        <authorList>
            <person name="Kono N."/>
            <person name="Nakamura H."/>
            <person name="Ohtoshi R."/>
            <person name="Moran D.A.P."/>
            <person name="Shinohara A."/>
            <person name="Yoshida Y."/>
            <person name="Fujiwara M."/>
            <person name="Mori M."/>
            <person name="Tomita M."/>
            <person name="Arakawa K."/>
        </authorList>
    </citation>
    <scope>NUCLEOTIDE SEQUENCE [LARGE SCALE GENOMIC DNA]</scope>
</reference>
<dbReference type="PANTHER" id="PTHR45786:SF74">
    <property type="entry name" value="ATP-DEPENDENT DNA HELICASE"/>
    <property type="match status" value="1"/>
</dbReference>
<evidence type="ECO:0000313" key="1">
    <source>
        <dbReference type="EMBL" id="GBN89876.1"/>
    </source>
</evidence>